<keyword evidence="6" id="KW-0560">Oxidoreductase</keyword>
<dbReference type="PROSITE" id="PS01304">
    <property type="entry name" value="UBIH"/>
    <property type="match status" value="1"/>
</dbReference>
<dbReference type="GO" id="GO:0071949">
    <property type="term" value="F:FAD binding"/>
    <property type="evidence" value="ECO:0007669"/>
    <property type="project" value="InterPro"/>
</dbReference>
<evidence type="ECO:0000256" key="9">
    <source>
        <dbReference type="SAM" id="MobiDB-lite"/>
    </source>
</evidence>
<accession>A0A0R2XPZ9</accession>
<dbReference type="InterPro" id="IPR051205">
    <property type="entry name" value="UbiH/COQ6_monooxygenase"/>
</dbReference>
<dbReference type="SUPFAM" id="SSF51905">
    <property type="entry name" value="FAD/NAD(P)-binding domain"/>
    <property type="match status" value="1"/>
</dbReference>
<dbReference type="AlphaFoldDB" id="A0A0R2XPZ9"/>
<dbReference type="FunFam" id="3.50.50.60:FF:000021">
    <property type="entry name" value="Ubiquinone biosynthesis monooxygenase COQ6"/>
    <property type="match status" value="1"/>
</dbReference>
<dbReference type="PRINTS" id="PR00420">
    <property type="entry name" value="RNGMNOXGNASE"/>
</dbReference>
<proteinExistence type="inferred from homology"/>
<comment type="subunit">
    <text evidence="8">Component of the Ubi complex metabolon, which regroups five ubiquinone biosynthesis proteins (UbiE, UbiF, UbiG, UbiH and UbiI) and two accessory factors (UbiK and the lipid-binding protein UbiJ).</text>
</comment>
<dbReference type="NCBIfam" id="TIGR01988">
    <property type="entry name" value="Ubi-OHases"/>
    <property type="match status" value="1"/>
</dbReference>
<dbReference type="InterPro" id="IPR036188">
    <property type="entry name" value="FAD/NAD-bd_sf"/>
</dbReference>
<evidence type="ECO:0000256" key="3">
    <source>
        <dbReference type="ARBA" id="ARBA00005349"/>
    </source>
</evidence>
<evidence type="ECO:0000259" key="10">
    <source>
        <dbReference type="Pfam" id="PF01494"/>
    </source>
</evidence>
<dbReference type="InterPro" id="IPR018168">
    <property type="entry name" value="Ubi_Hdrlase_CS"/>
</dbReference>
<dbReference type="InterPro" id="IPR002938">
    <property type="entry name" value="FAD-bd"/>
</dbReference>
<evidence type="ECO:0000313" key="12">
    <source>
        <dbReference type="Proteomes" id="UP000052124"/>
    </source>
</evidence>
<keyword evidence="4" id="KW-0285">Flavoprotein</keyword>
<dbReference type="Pfam" id="PF01494">
    <property type="entry name" value="FAD_binding_3"/>
    <property type="match status" value="1"/>
</dbReference>
<dbReference type="Pfam" id="PF13450">
    <property type="entry name" value="NAD_binding_8"/>
    <property type="match status" value="1"/>
</dbReference>
<keyword evidence="5" id="KW-0274">FAD</keyword>
<keyword evidence="7" id="KW-0503">Monooxygenase</keyword>
<protein>
    <recommendedName>
        <fullName evidence="10">FAD-binding domain-containing protein</fullName>
    </recommendedName>
</protein>
<dbReference type="GO" id="GO:0006744">
    <property type="term" value="P:ubiquinone biosynthetic process"/>
    <property type="evidence" value="ECO:0007669"/>
    <property type="project" value="UniProtKB-UniPathway"/>
</dbReference>
<dbReference type="PANTHER" id="PTHR43876:SF7">
    <property type="entry name" value="UBIQUINONE BIOSYNTHESIS MONOOXYGENASE COQ6, MITOCHONDRIAL"/>
    <property type="match status" value="1"/>
</dbReference>
<evidence type="ECO:0000256" key="6">
    <source>
        <dbReference type="ARBA" id="ARBA00023002"/>
    </source>
</evidence>
<feature type="region of interest" description="Disordered" evidence="9">
    <location>
        <begin position="54"/>
        <end position="74"/>
    </location>
</feature>
<comment type="caution">
    <text evidence="11">The sequence shown here is derived from an EMBL/GenBank/DDBJ whole genome shotgun (WGS) entry which is preliminary data.</text>
</comment>
<comment type="pathway">
    <text evidence="2">Cofactor biosynthesis; ubiquinone biosynthesis.</text>
</comment>
<evidence type="ECO:0000256" key="1">
    <source>
        <dbReference type="ARBA" id="ARBA00001974"/>
    </source>
</evidence>
<sequence length="440" mass="48423">MTESETHHFSAHETPADCDVLIVGAGLVGATLALRLRNSGLRVGLLDKSELTGTTAASVSEPRDALDNTEQPPKFDPRVVALTAQSQQLLEHVGVWQKLKQSRHCPYTQMRVWEQDGTGEVEFDASEIHEPALGTIIENGLIVGALHARIADCLIEQARSVNPWLTLFMGRGVLKLEQRQEKGRPLSRLHCDDGSLVSAPLIIAADGGNSRLRDLAGFETREWDYGQKAIVTTIRTRLPHDRTALQRFLTTGPLAFLPLAEAADTPQGHYCSIVWSADDPCADELMAGDEYAFNARLSRAMEGAFGGVEWSDTRYVFPLRQRHAKRYVERNVVLVGDAAHTIHPLAGQGVNLGMLDVVALAEELEAGAAARRFPEDPLILSRYQRRRIGPNLAMMGMMEGFKRGFGEQSLAVRWLRNVGLSSVNRFGPLRKALARKALGI</sequence>
<comment type="cofactor">
    <cofactor evidence="1">
        <name>FAD</name>
        <dbReference type="ChEBI" id="CHEBI:57692"/>
    </cofactor>
</comment>
<evidence type="ECO:0000256" key="7">
    <source>
        <dbReference type="ARBA" id="ARBA00023033"/>
    </source>
</evidence>
<feature type="domain" description="FAD-binding" evidence="10">
    <location>
        <begin position="76"/>
        <end position="366"/>
    </location>
</feature>
<comment type="similarity">
    <text evidence="3">Belongs to the UbiH/COQ6 family.</text>
</comment>
<dbReference type="GO" id="GO:0019168">
    <property type="term" value="F:2-polyprenylphenol 6-hydroxylase activity"/>
    <property type="evidence" value="ECO:0007669"/>
    <property type="project" value="TreeGrafter"/>
</dbReference>
<evidence type="ECO:0000256" key="8">
    <source>
        <dbReference type="ARBA" id="ARBA00065734"/>
    </source>
</evidence>
<name>A0A0R2XPZ9_9GAMM</name>
<dbReference type="Gene3D" id="3.50.50.60">
    <property type="entry name" value="FAD/NAD(P)-binding domain"/>
    <property type="match status" value="2"/>
</dbReference>
<reference evidence="11 12" key="1">
    <citation type="submission" date="2015-10" db="EMBL/GenBank/DDBJ databases">
        <title>Metagenome-Assembled Genomes uncover a global brackish microbiome.</title>
        <authorList>
            <person name="Hugerth L.W."/>
            <person name="Larsson J."/>
            <person name="Alneberg J."/>
            <person name="Lindh M.V."/>
            <person name="Legrand C."/>
            <person name="Pinhassi J."/>
            <person name="Andersson A.F."/>
        </authorList>
    </citation>
    <scope>NUCLEOTIDE SEQUENCE [LARGE SCALE GENOMIC DNA]</scope>
    <source>
        <strain evidence="11">BACL3 MAG-120531-bin86</strain>
    </source>
</reference>
<organism evidence="11 12">
    <name type="scientific">OM182 bacterium BACL3 MAG-120531-bin86</name>
    <dbReference type="NCBI Taxonomy" id="1655628"/>
    <lineage>
        <taxon>Bacteria</taxon>
        <taxon>Pseudomonadati</taxon>
        <taxon>Pseudomonadota</taxon>
        <taxon>Gammaproteobacteria</taxon>
        <taxon>OMG group</taxon>
        <taxon>OM182 clade</taxon>
    </lineage>
</organism>
<evidence type="ECO:0000256" key="4">
    <source>
        <dbReference type="ARBA" id="ARBA00022630"/>
    </source>
</evidence>
<dbReference type="Proteomes" id="UP000052124">
    <property type="component" value="Unassembled WGS sequence"/>
</dbReference>
<dbReference type="EMBL" id="LIDH01000221">
    <property type="protein sequence ID" value="KRP38224.1"/>
    <property type="molecule type" value="Genomic_DNA"/>
</dbReference>
<evidence type="ECO:0000256" key="5">
    <source>
        <dbReference type="ARBA" id="ARBA00022827"/>
    </source>
</evidence>
<dbReference type="InterPro" id="IPR010971">
    <property type="entry name" value="UbiH/COQ6"/>
</dbReference>
<dbReference type="UniPathway" id="UPA00232"/>
<evidence type="ECO:0000256" key="2">
    <source>
        <dbReference type="ARBA" id="ARBA00004749"/>
    </source>
</evidence>
<evidence type="ECO:0000313" key="11">
    <source>
        <dbReference type="EMBL" id="KRP38224.1"/>
    </source>
</evidence>
<dbReference type="PANTHER" id="PTHR43876">
    <property type="entry name" value="UBIQUINONE BIOSYNTHESIS MONOOXYGENASE COQ6, MITOCHONDRIAL"/>
    <property type="match status" value="1"/>
</dbReference>
<gene>
    <name evidence="11" type="ORF">ABS26_09680</name>
</gene>
<dbReference type="GO" id="GO:0110142">
    <property type="term" value="C:ubiquinone biosynthesis complex"/>
    <property type="evidence" value="ECO:0007669"/>
    <property type="project" value="UniProtKB-ARBA"/>
</dbReference>